<protein>
    <submittedName>
        <fullName evidence="2">Uncharacterized protein</fullName>
    </submittedName>
</protein>
<dbReference type="Proteomes" id="UP000033664">
    <property type="component" value="Unassembled WGS sequence"/>
</dbReference>
<sequence>MTKTTKQALPYLLLFGTLALAQLSSIDWQQLRESSALVQRHSKQLQLSWWHEQDSANAYNYVVATPPQQQPQSID</sequence>
<evidence type="ECO:0000313" key="2">
    <source>
        <dbReference type="EMBL" id="KJZ01666.1"/>
    </source>
</evidence>
<reference evidence="2 3" key="1">
    <citation type="journal article" date="2015" name="BMC Genomics">
        <title>Genome mining reveals unlocked bioactive potential of marine Gram-negative bacteria.</title>
        <authorList>
            <person name="Machado H."/>
            <person name="Sonnenschein E.C."/>
            <person name="Melchiorsen J."/>
            <person name="Gram L."/>
        </authorList>
    </citation>
    <scope>NUCLEOTIDE SEQUENCE [LARGE SCALE GENOMIC DNA]</scope>
    <source>
        <strain evidence="2 3">S3137</strain>
    </source>
</reference>
<gene>
    <name evidence="2" type="ORF">TW72_01565</name>
</gene>
<keyword evidence="3" id="KW-1185">Reference proteome</keyword>
<proteinExistence type="predicted"/>
<keyword evidence="1" id="KW-0732">Signal</keyword>
<dbReference type="GeneID" id="58227170"/>
<dbReference type="AlphaFoldDB" id="A0A0F4Q1S7"/>
<evidence type="ECO:0000313" key="3">
    <source>
        <dbReference type="Proteomes" id="UP000033664"/>
    </source>
</evidence>
<feature type="signal peptide" evidence="1">
    <location>
        <begin position="1"/>
        <end position="21"/>
    </location>
</feature>
<organism evidence="2 3">
    <name type="scientific">Pseudoalteromonas ruthenica</name>
    <dbReference type="NCBI Taxonomy" id="151081"/>
    <lineage>
        <taxon>Bacteria</taxon>
        <taxon>Pseudomonadati</taxon>
        <taxon>Pseudomonadota</taxon>
        <taxon>Gammaproteobacteria</taxon>
        <taxon>Alteromonadales</taxon>
        <taxon>Pseudoalteromonadaceae</taxon>
        <taxon>Pseudoalteromonas</taxon>
    </lineage>
</organism>
<dbReference type="EMBL" id="JXXZ01000002">
    <property type="protein sequence ID" value="KJZ01666.1"/>
    <property type="molecule type" value="Genomic_DNA"/>
</dbReference>
<accession>A0A0F4Q1S7</accession>
<dbReference type="PATRIC" id="fig|151081.8.peg.1491"/>
<comment type="caution">
    <text evidence="2">The sequence shown here is derived from an EMBL/GenBank/DDBJ whole genome shotgun (WGS) entry which is preliminary data.</text>
</comment>
<evidence type="ECO:0000256" key="1">
    <source>
        <dbReference type="SAM" id="SignalP"/>
    </source>
</evidence>
<name>A0A0F4Q1S7_9GAMM</name>
<dbReference type="RefSeq" id="WP_045979114.1">
    <property type="nucleotide sequence ID" value="NZ_JXXY01000006.1"/>
</dbReference>
<feature type="chain" id="PRO_5002474649" evidence="1">
    <location>
        <begin position="22"/>
        <end position="75"/>
    </location>
</feature>